<evidence type="ECO:0000313" key="1">
    <source>
        <dbReference type="EMBL" id="CCF37161.1"/>
    </source>
</evidence>
<dbReference type="Proteomes" id="UP000007174">
    <property type="component" value="Unassembled WGS sequence"/>
</dbReference>
<organism evidence="1 2">
    <name type="scientific">Colletotrichum higginsianum (strain IMI 349063)</name>
    <name type="common">Crucifer anthracnose fungus</name>
    <dbReference type="NCBI Taxonomy" id="759273"/>
    <lineage>
        <taxon>Eukaryota</taxon>
        <taxon>Fungi</taxon>
        <taxon>Dikarya</taxon>
        <taxon>Ascomycota</taxon>
        <taxon>Pezizomycotina</taxon>
        <taxon>Sordariomycetes</taxon>
        <taxon>Hypocreomycetidae</taxon>
        <taxon>Glomerellales</taxon>
        <taxon>Glomerellaceae</taxon>
        <taxon>Colletotrichum</taxon>
        <taxon>Colletotrichum destructivum species complex</taxon>
    </lineage>
</organism>
<gene>
    <name evidence="1" type="ORF">CH063_01643</name>
</gene>
<name>H1VAA8_COLHI</name>
<dbReference type="VEuPathDB" id="FungiDB:CH63R_07929"/>
<reference evidence="2" key="1">
    <citation type="journal article" date="2012" name="Nat. Genet.">
        <title>Lifestyle transitions in plant pathogenic Colletotrichum fungi deciphered by genome and transcriptome analyses.</title>
        <authorList>
            <person name="O'Connell R.J."/>
            <person name="Thon M.R."/>
            <person name="Hacquard S."/>
            <person name="Amyotte S.G."/>
            <person name="Kleemann J."/>
            <person name="Torres M.F."/>
            <person name="Damm U."/>
            <person name="Buiate E.A."/>
            <person name="Epstein L."/>
            <person name="Alkan N."/>
            <person name="Altmueller J."/>
            <person name="Alvarado-Balderrama L."/>
            <person name="Bauser C.A."/>
            <person name="Becker C."/>
            <person name="Birren B.W."/>
            <person name="Chen Z."/>
            <person name="Choi J."/>
            <person name="Crouch J.A."/>
            <person name="Duvick J.P."/>
            <person name="Farman M.A."/>
            <person name="Gan P."/>
            <person name="Heiman D."/>
            <person name="Henrissat B."/>
            <person name="Howard R.J."/>
            <person name="Kabbage M."/>
            <person name="Koch C."/>
            <person name="Kracher B."/>
            <person name="Kubo Y."/>
            <person name="Law A.D."/>
            <person name="Lebrun M.-H."/>
            <person name="Lee Y.-H."/>
            <person name="Miyara I."/>
            <person name="Moore N."/>
            <person name="Neumann U."/>
            <person name="Nordstroem K."/>
            <person name="Panaccione D.G."/>
            <person name="Panstruga R."/>
            <person name="Place M."/>
            <person name="Proctor R.H."/>
            <person name="Prusky D."/>
            <person name="Rech G."/>
            <person name="Reinhardt R."/>
            <person name="Rollins J.A."/>
            <person name="Rounsley S."/>
            <person name="Schardl C.L."/>
            <person name="Schwartz D.C."/>
            <person name="Shenoy N."/>
            <person name="Shirasu K."/>
            <person name="Sikhakolli U.R."/>
            <person name="Stueber K."/>
            <person name="Sukno S.A."/>
            <person name="Sweigard J.A."/>
            <person name="Takano Y."/>
            <person name="Takahara H."/>
            <person name="Trail F."/>
            <person name="van der Does H.C."/>
            <person name="Voll L.M."/>
            <person name="Will I."/>
            <person name="Young S."/>
            <person name="Zeng Q."/>
            <person name="Zhang J."/>
            <person name="Zhou S."/>
            <person name="Dickman M.B."/>
            <person name="Schulze-Lefert P."/>
            <person name="Ver Loren van Themaat E."/>
            <person name="Ma L.-J."/>
            <person name="Vaillancourt L.J."/>
        </authorList>
    </citation>
    <scope>NUCLEOTIDE SEQUENCE [LARGE SCALE GENOMIC DNA]</scope>
    <source>
        <strain evidence="2">IMI 349063</strain>
    </source>
</reference>
<proteinExistence type="predicted"/>
<dbReference type="HOGENOM" id="CLU_066482_0_0_1"/>
<dbReference type="EMBL" id="CACQ02002334">
    <property type="protein sequence ID" value="CCF37161.1"/>
    <property type="molecule type" value="Genomic_DNA"/>
</dbReference>
<dbReference type="AlphaFoldDB" id="H1VAA8"/>
<protein>
    <submittedName>
        <fullName evidence="1">Uncharacterized protein</fullName>
    </submittedName>
</protein>
<dbReference type="eggNOG" id="ENOG502T4B2">
    <property type="taxonomic scope" value="Eukaryota"/>
</dbReference>
<sequence>MVIRPTGPGRPGVHFFAVQPDADDSTRGFITLPVFPETSQRPWNQKNPSSYFSDIGMWTACKESRAVVTGRLARRYEGHGQTDWDTVKLRHGQENIAFDLDREDLICMQVPDPGFSDPSTIRPPYQLDFDLPTTEPWHVAFEYDASWSFTDWGDLTLYQMRGEEGPRGAFLRTLEEVIKSSLHCRLYLIQYGAKMKPGKSPIEGFYGDGFHLALADEGDVEIERPSGFRNAWDFMWNVDNWSDGIWEGLKDEEQRHCSFCCSVPIMAGMHVDILICEEI</sequence>
<accession>H1VAA8</accession>
<evidence type="ECO:0000313" key="2">
    <source>
        <dbReference type="Proteomes" id="UP000007174"/>
    </source>
</evidence>